<accession>A0ABR7PJY7</accession>
<dbReference type="InterPro" id="IPR028969">
    <property type="entry name" value="Imm52"/>
</dbReference>
<evidence type="ECO:0000259" key="1">
    <source>
        <dbReference type="Pfam" id="PF15579"/>
    </source>
</evidence>
<proteinExistence type="predicted"/>
<dbReference type="Proteomes" id="UP000736373">
    <property type="component" value="Unassembled WGS sequence"/>
</dbReference>
<keyword evidence="3" id="KW-1185">Reference proteome</keyword>
<organism evidence="2 3">
    <name type="scientific">Paraburkholderia podalyriae</name>
    <dbReference type="NCBI Taxonomy" id="1938811"/>
    <lineage>
        <taxon>Bacteria</taxon>
        <taxon>Pseudomonadati</taxon>
        <taxon>Pseudomonadota</taxon>
        <taxon>Betaproteobacteria</taxon>
        <taxon>Burkholderiales</taxon>
        <taxon>Burkholderiaceae</taxon>
        <taxon>Paraburkholderia</taxon>
    </lineage>
</organism>
<sequence length="243" mass="27569">MNLFSQHQDPDNIPGRDFFFHIERLTPVIELLARKDRLLESWYLKGGDLREALKYRVYQDDRPTKEAINEVADRYKSKGEGAPKTIGIWNGIQTDEGGAAFSISIDGGRLLPQSFELAVDEKNPASSRLGGCRSVAEVIAKVVEIYDPFYVTFGPRKYFEMQVFEDRPGVSWMLYLPHALSVAQVPEARDLIPVMRDGKQQGTIIVSVTDEVFDVNNREHVKAANDIEIRLADQDLLPRFVDL</sequence>
<evidence type="ECO:0000313" key="3">
    <source>
        <dbReference type="Proteomes" id="UP000736373"/>
    </source>
</evidence>
<dbReference type="RefSeq" id="WP_187633226.1">
    <property type="nucleotide sequence ID" value="NZ_VZQQ01000004.1"/>
</dbReference>
<reference evidence="2 3" key="1">
    <citation type="submission" date="2019-09" db="EMBL/GenBank/DDBJ databases">
        <title>Paraburkholderia podalyriae sp. nov., A South African Podalyria-associated rhizobium.</title>
        <authorList>
            <person name="Mavima L."/>
            <person name="Beukes C.W."/>
            <person name="Palmer M."/>
            <person name="De Meyer S.E."/>
            <person name="James E.K."/>
            <person name="Maluk M."/>
            <person name="Avontuur J.R."/>
            <person name="Chan W.Y."/>
            <person name="Venter S.N."/>
            <person name="Steenkamp E.T."/>
        </authorList>
    </citation>
    <scope>NUCLEOTIDE SEQUENCE [LARGE SCALE GENOMIC DNA]</scope>
    <source>
        <strain evidence="2 3">WC7.3b</strain>
    </source>
</reference>
<feature type="domain" description="Immunity protein 52" evidence="1">
    <location>
        <begin position="23"/>
        <end position="237"/>
    </location>
</feature>
<comment type="caution">
    <text evidence="2">The sequence shown here is derived from an EMBL/GenBank/DDBJ whole genome shotgun (WGS) entry which is preliminary data.</text>
</comment>
<name>A0ABR7PJY7_9BURK</name>
<dbReference type="EMBL" id="VZQQ01000004">
    <property type="protein sequence ID" value="MBC8746108.1"/>
    <property type="molecule type" value="Genomic_DNA"/>
</dbReference>
<dbReference type="Pfam" id="PF15579">
    <property type="entry name" value="Imm52"/>
    <property type="match status" value="1"/>
</dbReference>
<evidence type="ECO:0000313" key="2">
    <source>
        <dbReference type="EMBL" id="MBC8746108.1"/>
    </source>
</evidence>
<gene>
    <name evidence="2" type="ORF">F6X42_05535</name>
</gene>
<protein>
    <recommendedName>
        <fullName evidence="1">Immunity protein 52 domain-containing protein</fullName>
    </recommendedName>
</protein>